<name>A0ABU9TLU2_9GAMM</name>
<organism evidence="1 2">
    <name type="scientific">Pseudoalteromonas arctica</name>
    <dbReference type="NCBI Taxonomy" id="394751"/>
    <lineage>
        <taxon>Bacteria</taxon>
        <taxon>Pseudomonadati</taxon>
        <taxon>Pseudomonadota</taxon>
        <taxon>Gammaproteobacteria</taxon>
        <taxon>Alteromonadales</taxon>
        <taxon>Pseudoalteromonadaceae</taxon>
        <taxon>Pseudoalteromonas</taxon>
    </lineage>
</organism>
<gene>
    <name evidence="1" type="ORF">WNY57_19895</name>
</gene>
<protein>
    <submittedName>
        <fullName evidence="1">Uncharacterized protein</fullName>
    </submittedName>
</protein>
<comment type="caution">
    <text evidence="1">The sequence shown here is derived from an EMBL/GenBank/DDBJ whole genome shotgun (WGS) entry which is preliminary data.</text>
</comment>
<dbReference type="Proteomes" id="UP001457661">
    <property type="component" value="Unassembled WGS sequence"/>
</dbReference>
<evidence type="ECO:0000313" key="2">
    <source>
        <dbReference type="Proteomes" id="UP001457661"/>
    </source>
</evidence>
<dbReference type="EMBL" id="JBBMQX010000026">
    <property type="protein sequence ID" value="MEM5534690.1"/>
    <property type="molecule type" value="Genomic_DNA"/>
</dbReference>
<feature type="non-terminal residue" evidence="1">
    <location>
        <position position="1"/>
    </location>
</feature>
<proteinExistence type="predicted"/>
<dbReference type="RefSeq" id="WP_342880373.1">
    <property type="nucleotide sequence ID" value="NZ_JBBMQX010000026.1"/>
</dbReference>
<accession>A0ABU9TLU2</accession>
<keyword evidence="2" id="KW-1185">Reference proteome</keyword>
<sequence>ESRAYKYNANPVVASLPRAIKHKPQNPKSAAESHAYKYNANPVVASLPRAIKHKPQNPKSAT</sequence>
<reference evidence="1 2" key="1">
    <citation type="submission" date="2024-03" db="EMBL/GenBank/DDBJ databases">
        <title>Community enrichment and isolation of bacterial strains for fucoidan degradation.</title>
        <authorList>
            <person name="Sichert A."/>
        </authorList>
    </citation>
    <scope>NUCLEOTIDE SEQUENCE [LARGE SCALE GENOMIC DNA]</scope>
    <source>
        <strain evidence="1 2">AS26</strain>
    </source>
</reference>
<evidence type="ECO:0000313" key="1">
    <source>
        <dbReference type="EMBL" id="MEM5534690.1"/>
    </source>
</evidence>